<sequence length="61" mass="6864">MRVLMVDLAQHESSESNNKFRESGVHARVTLRNPRSARRAPPPRRELANQPIANPFDIASA</sequence>
<feature type="region of interest" description="Disordered" evidence="1">
    <location>
        <begin position="9"/>
        <end position="61"/>
    </location>
</feature>
<evidence type="ECO:0000313" key="3">
    <source>
        <dbReference type="Proteomes" id="UP001294444"/>
    </source>
</evidence>
<name>A0AAJ4XTD7_9BASI</name>
<dbReference type="Proteomes" id="UP001294444">
    <property type="component" value="Unassembled WGS sequence"/>
</dbReference>
<evidence type="ECO:0000256" key="1">
    <source>
        <dbReference type="SAM" id="MobiDB-lite"/>
    </source>
</evidence>
<dbReference type="AlphaFoldDB" id="A0AAJ4XTD7"/>
<protein>
    <submittedName>
        <fullName evidence="2">Uncharacterized protein</fullName>
    </submittedName>
</protein>
<accession>A0AAJ4XTD7</accession>
<proteinExistence type="predicted"/>
<keyword evidence="3" id="KW-1185">Reference proteome</keyword>
<comment type="caution">
    <text evidence="2">The sequence shown here is derived from an EMBL/GenBank/DDBJ whole genome shotgun (WGS) entry which is preliminary data.</text>
</comment>
<gene>
    <name evidence="2" type="ORF">MEPE_05492</name>
</gene>
<organism evidence="2 3">
    <name type="scientific">Melanopsichium pennsylvanicum</name>
    <dbReference type="NCBI Taxonomy" id="63383"/>
    <lineage>
        <taxon>Eukaryota</taxon>
        <taxon>Fungi</taxon>
        <taxon>Dikarya</taxon>
        <taxon>Basidiomycota</taxon>
        <taxon>Ustilaginomycotina</taxon>
        <taxon>Ustilaginomycetes</taxon>
        <taxon>Ustilaginales</taxon>
        <taxon>Ustilaginaceae</taxon>
        <taxon>Melanopsichium</taxon>
    </lineage>
</organism>
<evidence type="ECO:0000313" key="2">
    <source>
        <dbReference type="EMBL" id="SNX86783.1"/>
    </source>
</evidence>
<feature type="compositionally biased region" description="Basic and acidic residues" evidence="1">
    <location>
        <begin position="9"/>
        <end position="25"/>
    </location>
</feature>
<dbReference type="EMBL" id="OAPG01000016">
    <property type="protein sequence ID" value="SNX86783.1"/>
    <property type="molecule type" value="Genomic_DNA"/>
</dbReference>
<reference evidence="2" key="1">
    <citation type="submission" date="2023-10" db="EMBL/GenBank/DDBJ databases">
        <authorList>
            <person name="Guldener U."/>
        </authorList>
    </citation>
    <scope>NUCLEOTIDE SEQUENCE</scope>
    <source>
        <strain evidence="2">Mp4</strain>
    </source>
</reference>